<evidence type="ECO:0000313" key="5">
    <source>
        <dbReference type="EMBL" id="RKN82141.1"/>
    </source>
</evidence>
<dbReference type="CDD" id="cd02208">
    <property type="entry name" value="cupin_RmlC-like"/>
    <property type="match status" value="1"/>
</dbReference>
<dbReference type="PROSITE" id="PS01124">
    <property type="entry name" value="HTH_ARAC_FAMILY_2"/>
    <property type="match status" value="1"/>
</dbReference>
<dbReference type="Gene3D" id="2.60.120.10">
    <property type="entry name" value="Jelly Rolls"/>
    <property type="match status" value="1"/>
</dbReference>
<evidence type="ECO:0000259" key="4">
    <source>
        <dbReference type="PROSITE" id="PS01124"/>
    </source>
</evidence>
<dbReference type="Gene3D" id="1.10.10.60">
    <property type="entry name" value="Homeodomain-like"/>
    <property type="match status" value="2"/>
</dbReference>
<sequence length="299" mass="34399">MEGRMIPLEKRIDPSVGNRFPFRMSDVAGSKDGYLVIPHWHDHLEFIQIVKGRVLVTLDDRSFYADEGDIVYVNSGRVHAVQLAGPGEKPRIKGMIFDRLFVLNLLEGFETRQMYNLFVHAGRYESLIEAEHPLWRELNDCIRTADNEYAERDIGYEMAIKSCIYRIVTAMLRHYKRHLLPVGASFHQLQPALSYIEEHFAERLSITEISRIANMSASHFSRTFKSTVGLTFTDYLTSVRMNMAKQMLVAGKWTITEVAEKTGFCNIHYFGKVFKETTGLSPLQYKNETIRKSFGEESG</sequence>
<keyword evidence="2" id="KW-0238">DNA-binding</keyword>
<name>A0A3B0CBV7_9BACL</name>
<organism evidence="5 6">
    <name type="scientific">Paenibacillus ginsengarvi</name>
    <dbReference type="NCBI Taxonomy" id="400777"/>
    <lineage>
        <taxon>Bacteria</taxon>
        <taxon>Bacillati</taxon>
        <taxon>Bacillota</taxon>
        <taxon>Bacilli</taxon>
        <taxon>Bacillales</taxon>
        <taxon>Paenibacillaceae</taxon>
        <taxon>Paenibacillus</taxon>
    </lineage>
</organism>
<evidence type="ECO:0000256" key="3">
    <source>
        <dbReference type="ARBA" id="ARBA00023163"/>
    </source>
</evidence>
<accession>A0A3B0CBV7</accession>
<dbReference type="InterPro" id="IPR018062">
    <property type="entry name" value="HTH_AraC-typ_CS"/>
</dbReference>
<dbReference type="InterPro" id="IPR003313">
    <property type="entry name" value="AraC-bd"/>
</dbReference>
<dbReference type="SUPFAM" id="SSF46689">
    <property type="entry name" value="Homeodomain-like"/>
    <property type="match status" value="2"/>
</dbReference>
<evidence type="ECO:0000313" key="6">
    <source>
        <dbReference type="Proteomes" id="UP000282311"/>
    </source>
</evidence>
<dbReference type="PROSITE" id="PS00041">
    <property type="entry name" value="HTH_ARAC_FAMILY_1"/>
    <property type="match status" value="1"/>
</dbReference>
<dbReference type="InterPro" id="IPR020449">
    <property type="entry name" value="Tscrpt_reg_AraC-type_HTH"/>
</dbReference>
<dbReference type="PANTHER" id="PTHR43280:SF28">
    <property type="entry name" value="HTH-TYPE TRANSCRIPTIONAL ACTIVATOR RHAS"/>
    <property type="match status" value="1"/>
</dbReference>
<proteinExistence type="predicted"/>
<dbReference type="SMART" id="SM00342">
    <property type="entry name" value="HTH_ARAC"/>
    <property type="match status" value="1"/>
</dbReference>
<evidence type="ECO:0000256" key="2">
    <source>
        <dbReference type="ARBA" id="ARBA00023125"/>
    </source>
</evidence>
<dbReference type="GO" id="GO:0043565">
    <property type="term" value="F:sequence-specific DNA binding"/>
    <property type="evidence" value="ECO:0007669"/>
    <property type="project" value="InterPro"/>
</dbReference>
<dbReference type="GO" id="GO:0003700">
    <property type="term" value="F:DNA-binding transcription factor activity"/>
    <property type="evidence" value="ECO:0007669"/>
    <property type="project" value="InterPro"/>
</dbReference>
<dbReference type="Pfam" id="PF02311">
    <property type="entry name" value="AraC_binding"/>
    <property type="match status" value="1"/>
</dbReference>
<protein>
    <submittedName>
        <fullName evidence="5">AraC family transcriptional regulator</fullName>
    </submittedName>
</protein>
<dbReference type="SUPFAM" id="SSF51215">
    <property type="entry name" value="Regulatory protein AraC"/>
    <property type="match status" value="1"/>
</dbReference>
<dbReference type="Proteomes" id="UP000282311">
    <property type="component" value="Unassembled WGS sequence"/>
</dbReference>
<keyword evidence="1" id="KW-0805">Transcription regulation</keyword>
<dbReference type="InterPro" id="IPR009057">
    <property type="entry name" value="Homeodomain-like_sf"/>
</dbReference>
<evidence type="ECO:0000256" key="1">
    <source>
        <dbReference type="ARBA" id="ARBA00023015"/>
    </source>
</evidence>
<keyword evidence="6" id="KW-1185">Reference proteome</keyword>
<dbReference type="PRINTS" id="PR00032">
    <property type="entry name" value="HTHARAC"/>
</dbReference>
<feature type="domain" description="HTH araC/xylS-type" evidence="4">
    <location>
        <begin position="190"/>
        <end position="288"/>
    </location>
</feature>
<keyword evidence="3" id="KW-0804">Transcription</keyword>
<dbReference type="InterPro" id="IPR014710">
    <property type="entry name" value="RmlC-like_jellyroll"/>
</dbReference>
<dbReference type="InterPro" id="IPR037923">
    <property type="entry name" value="HTH-like"/>
</dbReference>
<dbReference type="EMBL" id="RBAH01000012">
    <property type="protein sequence ID" value="RKN82141.1"/>
    <property type="molecule type" value="Genomic_DNA"/>
</dbReference>
<gene>
    <name evidence="5" type="ORF">D7M11_17450</name>
</gene>
<dbReference type="AlphaFoldDB" id="A0A3B0CBV7"/>
<comment type="caution">
    <text evidence="5">The sequence shown here is derived from an EMBL/GenBank/DDBJ whole genome shotgun (WGS) entry which is preliminary data.</text>
</comment>
<dbReference type="PANTHER" id="PTHR43280">
    <property type="entry name" value="ARAC-FAMILY TRANSCRIPTIONAL REGULATOR"/>
    <property type="match status" value="1"/>
</dbReference>
<reference evidence="5 6" key="1">
    <citation type="journal article" date="2007" name="Int. J. Syst. Evol. Microbiol.">
        <title>Paenibacillus ginsengarvi sp. nov., isolated from soil from ginseng cultivation.</title>
        <authorList>
            <person name="Yoon M.H."/>
            <person name="Ten L.N."/>
            <person name="Im W.T."/>
        </authorList>
    </citation>
    <scope>NUCLEOTIDE SEQUENCE [LARGE SCALE GENOMIC DNA]</scope>
    <source>
        <strain evidence="5 6">KCTC 13059</strain>
    </source>
</reference>
<dbReference type="Pfam" id="PF12833">
    <property type="entry name" value="HTH_18"/>
    <property type="match status" value="1"/>
</dbReference>
<dbReference type="InterPro" id="IPR018060">
    <property type="entry name" value="HTH_AraC"/>
</dbReference>